<keyword evidence="4" id="KW-1003">Cell membrane</keyword>
<evidence type="ECO:0000256" key="3">
    <source>
        <dbReference type="ARBA" id="ARBA00022448"/>
    </source>
</evidence>
<sequence>MKKIKVNWNEWIIRFVFLMLVIIGYRVVTNYKEILGALQNFVSVLSPFILGFALAYLLNGAQERIKALLAKSNNQFIKKNKHGLSVLLLYIVLILLLFLALNYMIPLLISNIIDLMGLLPTFINYLIDLASKIQINGLEKLFSIDDLIASLLGAFSLEKMLNQWTQSLASIGQLSLGLSSLVLNGFLTFVISIYVLVFKESILDFTNRFFGKLLPEKAFSSSKYWIHTTNKVFYKFITSQFLDACIIAFLSSIILSVLGVPFAITLGIVLGVSNMIPYFGSIFASIFVAIVTLFTSGPSLAFAVLIALTILQQIDGNVIGPRIMAGALNLNPIIIIISITIGGAYFGILGMFLAVPIAAIIKIITMNWLGEDTTPIIESPIEVETTDINDGI</sequence>
<keyword evidence="10" id="KW-1185">Reference proteome</keyword>
<evidence type="ECO:0000256" key="1">
    <source>
        <dbReference type="ARBA" id="ARBA00004651"/>
    </source>
</evidence>
<dbReference type="RefSeq" id="WP_084131083.1">
    <property type="nucleotide sequence ID" value="NZ_JBHSHF010000002.1"/>
</dbReference>
<evidence type="ECO:0000313" key="10">
    <source>
        <dbReference type="Proteomes" id="UP000182149"/>
    </source>
</evidence>
<feature type="transmembrane region" description="Helical" evidence="8">
    <location>
        <begin position="107"/>
        <end position="126"/>
    </location>
</feature>
<feature type="transmembrane region" description="Helical" evidence="8">
    <location>
        <begin position="82"/>
        <end position="101"/>
    </location>
</feature>
<evidence type="ECO:0000256" key="5">
    <source>
        <dbReference type="ARBA" id="ARBA00022692"/>
    </source>
</evidence>
<dbReference type="GO" id="GO:0055085">
    <property type="term" value="P:transmembrane transport"/>
    <property type="evidence" value="ECO:0007669"/>
    <property type="project" value="TreeGrafter"/>
</dbReference>
<comment type="subcellular location">
    <subcellularLocation>
        <location evidence="1">Cell membrane</location>
        <topology evidence="1">Multi-pass membrane protein</topology>
    </subcellularLocation>
</comment>
<dbReference type="PANTHER" id="PTHR21716">
    <property type="entry name" value="TRANSMEMBRANE PROTEIN"/>
    <property type="match status" value="1"/>
</dbReference>
<keyword evidence="7 8" id="KW-0472">Membrane</keyword>
<dbReference type="InterPro" id="IPR002549">
    <property type="entry name" value="AI-2E-like"/>
</dbReference>
<keyword evidence="5 8" id="KW-0812">Transmembrane</keyword>
<evidence type="ECO:0000256" key="2">
    <source>
        <dbReference type="ARBA" id="ARBA00009773"/>
    </source>
</evidence>
<feature type="transmembrane region" description="Helical" evidence="8">
    <location>
        <begin position="177"/>
        <end position="198"/>
    </location>
</feature>
<dbReference type="EMBL" id="JXKD01000001">
    <property type="protein sequence ID" value="OJG12255.1"/>
    <property type="molecule type" value="Genomic_DNA"/>
</dbReference>
<feature type="transmembrane region" description="Helical" evidence="8">
    <location>
        <begin position="12"/>
        <end position="29"/>
    </location>
</feature>
<feature type="transmembrane region" description="Helical" evidence="8">
    <location>
        <begin position="41"/>
        <end position="61"/>
    </location>
</feature>
<dbReference type="AlphaFoldDB" id="A0A1L8QXP6"/>
<evidence type="ECO:0000256" key="8">
    <source>
        <dbReference type="SAM" id="Phobius"/>
    </source>
</evidence>
<dbReference type="PANTHER" id="PTHR21716:SF53">
    <property type="entry name" value="PERMEASE PERM-RELATED"/>
    <property type="match status" value="1"/>
</dbReference>
<proteinExistence type="inferred from homology"/>
<dbReference type="GO" id="GO:0005886">
    <property type="term" value="C:plasma membrane"/>
    <property type="evidence" value="ECO:0007669"/>
    <property type="project" value="UniProtKB-SubCell"/>
</dbReference>
<organism evidence="9 10">
    <name type="scientific">Enterococcus aquimarinus</name>
    <dbReference type="NCBI Taxonomy" id="328396"/>
    <lineage>
        <taxon>Bacteria</taxon>
        <taxon>Bacillati</taxon>
        <taxon>Bacillota</taxon>
        <taxon>Bacilli</taxon>
        <taxon>Lactobacillales</taxon>
        <taxon>Enterococcaceae</taxon>
        <taxon>Enterococcus</taxon>
    </lineage>
</organism>
<keyword evidence="3" id="KW-0813">Transport</keyword>
<dbReference type="OrthoDB" id="9793390at2"/>
<dbReference type="Proteomes" id="UP000182149">
    <property type="component" value="Unassembled WGS sequence"/>
</dbReference>
<accession>A0A1L8QXP6</accession>
<feature type="transmembrane region" description="Helical" evidence="8">
    <location>
        <begin position="241"/>
        <end position="270"/>
    </location>
</feature>
<name>A0A1L8QXP6_9ENTE</name>
<feature type="transmembrane region" description="Helical" evidence="8">
    <location>
        <begin position="282"/>
        <end position="311"/>
    </location>
</feature>
<evidence type="ECO:0000256" key="6">
    <source>
        <dbReference type="ARBA" id="ARBA00022989"/>
    </source>
</evidence>
<comment type="caution">
    <text evidence="9">The sequence shown here is derived from an EMBL/GenBank/DDBJ whole genome shotgun (WGS) entry which is preliminary data.</text>
</comment>
<evidence type="ECO:0000256" key="4">
    <source>
        <dbReference type="ARBA" id="ARBA00022475"/>
    </source>
</evidence>
<keyword evidence="6 8" id="KW-1133">Transmembrane helix</keyword>
<dbReference type="Pfam" id="PF01594">
    <property type="entry name" value="AI-2E_transport"/>
    <property type="match status" value="1"/>
</dbReference>
<reference evidence="9 10" key="1">
    <citation type="submission" date="2014-12" db="EMBL/GenBank/DDBJ databases">
        <title>Draft genome sequences of 29 type strains of Enterococci.</title>
        <authorList>
            <person name="Zhong Z."/>
            <person name="Sun Z."/>
            <person name="Liu W."/>
            <person name="Zhang W."/>
            <person name="Zhang H."/>
        </authorList>
    </citation>
    <scope>NUCLEOTIDE SEQUENCE [LARGE SCALE GENOMIC DNA]</scope>
    <source>
        <strain evidence="9 10">DSM 17690</strain>
    </source>
</reference>
<dbReference type="STRING" id="328396.RU93_GL000185"/>
<protein>
    <recommendedName>
        <fullName evidence="11">Permease</fullName>
    </recommendedName>
</protein>
<comment type="similarity">
    <text evidence="2">Belongs to the autoinducer-2 exporter (AI-2E) (TC 2.A.86) family.</text>
</comment>
<evidence type="ECO:0000313" key="9">
    <source>
        <dbReference type="EMBL" id="OJG12255.1"/>
    </source>
</evidence>
<gene>
    <name evidence="9" type="ORF">RU93_GL000185</name>
</gene>
<evidence type="ECO:0008006" key="11">
    <source>
        <dbReference type="Google" id="ProtNLM"/>
    </source>
</evidence>
<evidence type="ECO:0000256" key="7">
    <source>
        <dbReference type="ARBA" id="ARBA00023136"/>
    </source>
</evidence>